<dbReference type="GO" id="GO:0016740">
    <property type="term" value="F:transferase activity"/>
    <property type="evidence" value="ECO:0007669"/>
    <property type="project" value="UniProtKB-KW"/>
</dbReference>
<organism evidence="4 5">
    <name type="scientific">Pedobacter zeae</name>
    <dbReference type="NCBI Taxonomy" id="1737356"/>
    <lineage>
        <taxon>Bacteria</taxon>
        <taxon>Pseudomonadati</taxon>
        <taxon>Bacteroidota</taxon>
        <taxon>Sphingobacteriia</taxon>
        <taxon>Sphingobacteriales</taxon>
        <taxon>Sphingobacteriaceae</taxon>
        <taxon>Pedobacter</taxon>
    </lineage>
</organism>
<dbReference type="InterPro" id="IPR006598">
    <property type="entry name" value="CAP10"/>
</dbReference>
<keyword evidence="6" id="KW-1185">Reference proteome</keyword>
<evidence type="ECO:0000256" key="1">
    <source>
        <dbReference type="ARBA" id="ARBA00022679"/>
    </source>
</evidence>
<gene>
    <name evidence="3" type="ORF">GCM10007422_29780</name>
    <name evidence="4" type="ORF">GGQ60_003207</name>
</gene>
<proteinExistence type="predicted"/>
<reference evidence="3" key="4">
    <citation type="submission" date="2024-05" db="EMBL/GenBank/DDBJ databases">
        <authorList>
            <person name="Sun Q."/>
            <person name="Zhou Y."/>
        </authorList>
    </citation>
    <scope>NUCLEOTIDE SEQUENCE</scope>
    <source>
        <strain evidence="3">CGMCC 1.15287</strain>
    </source>
</reference>
<dbReference type="EMBL" id="JACIEF010000003">
    <property type="protein sequence ID" value="MBB4109198.1"/>
    <property type="molecule type" value="Genomic_DNA"/>
</dbReference>
<reference evidence="6" key="2">
    <citation type="journal article" date="2019" name="Int. J. Syst. Evol. Microbiol.">
        <title>The Global Catalogue of Microorganisms (GCM) 10K type strain sequencing project: providing services to taxonomists for standard genome sequencing and annotation.</title>
        <authorList>
            <consortium name="The Broad Institute Genomics Platform"/>
            <consortium name="The Broad Institute Genome Sequencing Center for Infectious Disease"/>
            <person name="Wu L."/>
            <person name="Ma J."/>
        </authorList>
    </citation>
    <scope>NUCLEOTIDE SEQUENCE [LARGE SCALE GENOMIC DNA]</scope>
    <source>
        <strain evidence="6">CGMCC 1.15287</strain>
    </source>
</reference>
<reference evidence="3" key="1">
    <citation type="journal article" date="2014" name="Int. J. Syst. Evol. Microbiol.">
        <title>Complete genome of a new Firmicutes species belonging to the dominant human colonic microbiota ('Ruminococcus bicirculans') reveals two chromosomes and a selective capacity to utilize plant glucans.</title>
        <authorList>
            <consortium name="NISC Comparative Sequencing Program"/>
            <person name="Wegmann U."/>
            <person name="Louis P."/>
            <person name="Goesmann A."/>
            <person name="Henrissat B."/>
            <person name="Duncan S.H."/>
            <person name="Flint H.J."/>
        </authorList>
    </citation>
    <scope>NUCLEOTIDE SEQUENCE</scope>
    <source>
        <strain evidence="3">CGMCC 1.15287</strain>
    </source>
</reference>
<dbReference type="Proteomes" id="UP000532273">
    <property type="component" value="Unassembled WGS sequence"/>
</dbReference>
<evidence type="ECO:0000313" key="3">
    <source>
        <dbReference type="EMBL" id="GGH10886.1"/>
    </source>
</evidence>
<dbReference type="RefSeq" id="WP_183766063.1">
    <property type="nucleotide sequence ID" value="NZ_BMHZ01000003.1"/>
</dbReference>
<dbReference type="SMART" id="SM00672">
    <property type="entry name" value="CAP10"/>
    <property type="match status" value="1"/>
</dbReference>
<keyword evidence="1" id="KW-0808">Transferase</keyword>
<dbReference type="Proteomes" id="UP000642938">
    <property type="component" value="Unassembled WGS sequence"/>
</dbReference>
<evidence type="ECO:0000313" key="5">
    <source>
        <dbReference type="Proteomes" id="UP000532273"/>
    </source>
</evidence>
<evidence type="ECO:0000259" key="2">
    <source>
        <dbReference type="SMART" id="SM00672"/>
    </source>
</evidence>
<comment type="caution">
    <text evidence="4">The sequence shown here is derived from an EMBL/GenBank/DDBJ whole genome shotgun (WGS) entry which is preliminary data.</text>
</comment>
<evidence type="ECO:0000313" key="6">
    <source>
        <dbReference type="Proteomes" id="UP000642938"/>
    </source>
</evidence>
<protein>
    <recommendedName>
        <fullName evidence="2">Glycosyl transferase CAP10 domain-containing protein</fullName>
    </recommendedName>
</protein>
<dbReference type="PANTHER" id="PTHR12203">
    <property type="entry name" value="KDEL LYS-ASP-GLU-LEU CONTAINING - RELATED"/>
    <property type="match status" value="1"/>
</dbReference>
<dbReference type="InterPro" id="IPR051091">
    <property type="entry name" value="O-Glucosyltr/Glycosyltrsf_90"/>
</dbReference>
<sequence>MGLTSFLYKKIDKISISRKFLEKKYRNLWPHVELVKKNGFTAVNLVGKSQTRGQATAKILLDCLKELVTDKELYFKFFINDKPAGGYEDDSFYYCIDDDQKQDFLIPDFAFESWKEAGINSFSNTVAEIEAKGKETWLDPRIFWAGNVKTNMIREKLIEIGNQAPEIFDFYNTYVDDYFIHKKDVPYFTLPQHTQYKYLIDVEGNSYSARLKFLFYSQRVIFLQERKWKEYFHYDLKPYEHYIPVKNDLSDLVNQYYQIEKDPMLYKQITENALKFAHEKLTYQCAVAKMRSAIENRINKPQYNK</sequence>
<dbReference type="Pfam" id="PF05686">
    <property type="entry name" value="Glyco_transf_90"/>
    <property type="match status" value="1"/>
</dbReference>
<dbReference type="EMBL" id="BMHZ01000003">
    <property type="protein sequence ID" value="GGH10886.1"/>
    <property type="molecule type" value="Genomic_DNA"/>
</dbReference>
<evidence type="ECO:0000313" key="4">
    <source>
        <dbReference type="EMBL" id="MBB4109198.1"/>
    </source>
</evidence>
<feature type="domain" description="Glycosyl transferase CAP10" evidence="2">
    <location>
        <begin position="67"/>
        <end position="293"/>
    </location>
</feature>
<dbReference type="PANTHER" id="PTHR12203:SF35">
    <property type="entry name" value="PROTEIN O-GLUCOSYLTRANSFERASE 1"/>
    <property type="match status" value="1"/>
</dbReference>
<accession>A0A7W6KCD9</accession>
<dbReference type="AlphaFoldDB" id="A0A7W6KCD9"/>
<name>A0A7W6KCD9_9SPHI</name>
<reference evidence="4 5" key="3">
    <citation type="submission" date="2020-08" db="EMBL/GenBank/DDBJ databases">
        <title>Genomic Encyclopedia of Type Strains, Phase IV (KMG-IV): sequencing the most valuable type-strain genomes for metagenomic binning, comparative biology and taxonomic classification.</title>
        <authorList>
            <person name="Goeker M."/>
        </authorList>
    </citation>
    <scope>NUCLEOTIDE SEQUENCE [LARGE SCALE GENOMIC DNA]</scope>
    <source>
        <strain evidence="4 5">DSM 100774</strain>
    </source>
</reference>